<dbReference type="PANTHER" id="PTHR22952:SF175">
    <property type="entry name" value="PROTEIN ABSCISIC ACID-INSENSITIVE 5"/>
    <property type="match status" value="1"/>
</dbReference>
<keyword evidence="6" id="KW-1185">Reference proteome</keyword>
<proteinExistence type="predicted"/>
<comment type="subcellular location">
    <subcellularLocation>
        <location evidence="1">Nucleus</location>
    </subcellularLocation>
</comment>
<sequence length="199" mass="21910">MDNQLTNPWSVEETNTSATTSTAADPNRTTPVHRQGSPTLSIPGPLHRKIVDKVWAKIQKEKLPLMMNVGGARRVDDLDAPPLPLSPYPYEIAAFPMESVACGDHQTLQESGGRMEMSRFAVQQLKGESLFSSTSAGGPTAGLGPCGGEGMEWERGGRGRKGTNETDEKDMERRMKKLIRSRESAARFHAKKQVQMVFR</sequence>
<evidence type="ECO:0000313" key="5">
    <source>
        <dbReference type="EMBL" id="KAG1369683.1"/>
    </source>
</evidence>
<evidence type="ECO:0000256" key="2">
    <source>
        <dbReference type="ARBA" id="ARBA00023125"/>
    </source>
</evidence>
<evidence type="ECO:0000256" key="1">
    <source>
        <dbReference type="ARBA" id="ARBA00004123"/>
    </source>
</evidence>
<evidence type="ECO:0000313" key="6">
    <source>
        <dbReference type="Proteomes" id="UP000797356"/>
    </source>
</evidence>
<keyword evidence="3" id="KW-0539">Nucleus</keyword>
<feature type="compositionally biased region" description="Low complexity" evidence="4">
    <location>
        <begin position="14"/>
        <end position="24"/>
    </location>
</feature>
<dbReference type="EMBL" id="CM017886">
    <property type="protein sequence ID" value="KAG1369683.1"/>
    <property type="molecule type" value="Genomic_DNA"/>
</dbReference>
<organism evidence="5 6">
    <name type="scientific">Cocos nucifera</name>
    <name type="common">Coconut palm</name>
    <dbReference type="NCBI Taxonomy" id="13894"/>
    <lineage>
        <taxon>Eukaryota</taxon>
        <taxon>Viridiplantae</taxon>
        <taxon>Streptophyta</taxon>
        <taxon>Embryophyta</taxon>
        <taxon>Tracheophyta</taxon>
        <taxon>Spermatophyta</taxon>
        <taxon>Magnoliopsida</taxon>
        <taxon>Liliopsida</taxon>
        <taxon>Arecaceae</taxon>
        <taxon>Arecoideae</taxon>
        <taxon>Cocoseae</taxon>
        <taxon>Attaleinae</taxon>
        <taxon>Cocos</taxon>
    </lineage>
</organism>
<feature type="region of interest" description="Disordered" evidence="4">
    <location>
        <begin position="131"/>
        <end position="175"/>
    </location>
</feature>
<accession>A0A8K0NDR7</accession>
<dbReference type="OrthoDB" id="784733at2759"/>
<dbReference type="AlphaFoldDB" id="A0A8K0NDR7"/>
<feature type="compositionally biased region" description="Basic and acidic residues" evidence="4">
    <location>
        <begin position="152"/>
        <end position="173"/>
    </location>
</feature>
<dbReference type="GO" id="GO:0003700">
    <property type="term" value="F:DNA-binding transcription factor activity"/>
    <property type="evidence" value="ECO:0007669"/>
    <property type="project" value="InterPro"/>
</dbReference>
<protein>
    <submittedName>
        <fullName evidence="5">Putative ABSCISIC ACID-INSENSITIVE 5-like protein 3</fullName>
    </submittedName>
</protein>
<dbReference type="PANTHER" id="PTHR22952">
    <property type="entry name" value="CAMP-RESPONSE ELEMENT BINDING PROTEIN-RELATED"/>
    <property type="match status" value="1"/>
</dbReference>
<dbReference type="GO" id="GO:0045893">
    <property type="term" value="P:positive regulation of DNA-templated transcription"/>
    <property type="evidence" value="ECO:0007669"/>
    <property type="project" value="InterPro"/>
</dbReference>
<comment type="caution">
    <text evidence="5">The sequence shown here is derived from an EMBL/GenBank/DDBJ whole genome shotgun (WGS) entry which is preliminary data.</text>
</comment>
<dbReference type="Proteomes" id="UP000797356">
    <property type="component" value="Chromosome 15"/>
</dbReference>
<name>A0A8K0NDR7_COCNU</name>
<feature type="compositionally biased region" description="Polar residues" evidence="4">
    <location>
        <begin position="1"/>
        <end position="13"/>
    </location>
</feature>
<reference evidence="5" key="1">
    <citation type="journal article" date="2017" name="Gigascience">
        <title>The genome draft of coconut (Cocos nucifera).</title>
        <authorList>
            <person name="Xiao Y."/>
            <person name="Xu P."/>
            <person name="Fan H."/>
            <person name="Baudouin L."/>
            <person name="Xia W."/>
            <person name="Bocs S."/>
            <person name="Xu J."/>
            <person name="Li Q."/>
            <person name="Guo A."/>
            <person name="Zhou L."/>
            <person name="Li J."/>
            <person name="Wu Y."/>
            <person name="Ma Z."/>
            <person name="Armero A."/>
            <person name="Issali A.E."/>
            <person name="Liu N."/>
            <person name="Peng M."/>
            <person name="Yang Y."/>
        </authorList>
    </citation>
    <scope>NUCLEOTIDE SEQUENCE</scope>
    <source>
        <tissue evidence="5">Spear leaf of Hainan Tall coconut</tissue>
    </source>
</reference>
<dbReference type="InterPro" id="IPR043452">
    <property type="entry name" value="BZIP46-like"/>
</dbReference>
<feature type="region of interest" description="Disordered" evidence="4">
    <location>
        <begin position="1"/>
        <end position="44"/>
    </location>
</feature>
<reference evidence="5" key="2">
    <citation type="submission" date="2019-07" db="EMBL/GenBank/DDBJ databases">
        <authorList>
            <person name="Yang Y."/>
            <person name="Bocs S."/>
            <person name="Baudouin L."/>
        </authorList>
    </citation>
    <scope>NUCLEOTIDE SEQUENCE</scope>
    <source>
        <tissue evidence="5">Spear leaf of Hainan Tall coconut</tissue>
    </source>
</reference>
<evidence type="ECO:0000256" key="4">
    <source>
        <dbReference type="SAM" id="MobiDB-lite"/>
    </source>
</evidence>
<keyword evidence="2" id="KW-0238">DNA-binding</keyword>
<feature type="compositionally biased region" description="Polar residues" evidence="4">
    <location>
        <begin position="27"/>
        <end position="40"/>
    </location>
</feature>
<dbReference type="GO" id="GO:0005634">
    <property type="term" value="C:nucleus"/>
    <property type="evidence" value="ECO:0007669"/>
    <property type="project" value="UniProtKB-SubCell"/>
</dbReference>
<evidence type="ECO:0000256" key="3">
    <source>
        <dbReference type="ARBA" id="ARBA00023242"/>
    </source>
</evidence>
<gene>
    <name evidence="5" type="ORF">COCNU_15G000490</name>
</gene>
<feature type="compositionally biased region" description="Gly residues" evidence="4">
    <location>
        <begin position="139"/>
        <end position="150"/>
    </location>
</feature>
<dbReference type="GO" id="GO:0003677">
    <property type="term" value="F:DNA binding"/>
    <property type="evidence" value="ECO:0007669"/>
    <property type="project" value="UniProtKB-KW"/>
</dbReference>